<dbReference type="InterPro" id="IPR001849">
    <property type="entry name" value="PH_domain"/>
</dbReference>
<keyword evidence="6" id="KW-0808">Transferase</keyword>
<dbReference type="FunFam" id="1.10.510.10:FF:001159">
    <property type="entry name" value="Protein kinase D4"/>
    <property type="match status" value="1"/>
</dbReference>
<feature type="domain" description="Protein kinase" evidence="5">
    <location>
        <begin position="206"/>
        <end position="462"/>
    </location>
</feature>
<organism evidence="6 7">
    <name type="scientific">Triplophysa tibetana</name>
    <dbReference type="NCBI Taxonomy" id="1572043"/>
    <lineage>
        <taxon>Eukaryota</taxon>
        <taxon>Metazoa</taxon>
        <taxon>Chordata</taxon>
        <taxon>Craniata</taxon>
        <taxon>Vertebrata</taxon>
        <taxon>Euteleostomi</taxon>
        <taxon>Actinopterygii</taxon>
        <taxon>Neopterygii</taxon>
        <taxon>Teleostei</taxon>
        <taxon>Ostariophysi</taxon>
        <taxon>Cypriniformes</taxon>
        <taxon>Nemacheilidae</taxon>
        <taxon>Triplophysa</taxon>
    </lineage>
</organism>
<dbReference type="CDD" id="cd14082">
    <property type="entry name" value="STKc_PKD"/>
    <property type="match status" value="1"/>
</dbReference>
<evidence type="ECO:0000256" key="3">
    <source>
        <dbReference type="PROSITE-ProRule" id="PRU10141"/>
    </source>
</evidence>
<dbReference type="CDD" id="cd01239">
    <property type="entry name" value="PH_PKD"/>
    <property type="match status" value="1"/>
</dbReference>
<keyword evidence="2 3" id="KW-0067">ATP-binding</keyword>
<dbReference type="GO" id="GO:0007200">
    <property type="term" value="P:phospholipase C-activating G protein-coupled receptor signaling pathway"/>
    <property type="evidence" value="ECO:0007669"/>
    <property type="project" value="TreeGrafter"/>
</dbReference>
<dbReference type="SUPFAM" id="SSF56112">
    <property type="entry name" value="Protein kinase-like (PK-like)"/>
    <property type="match status" value="1"/>
</dbReference>
<dbReference type="SMART" id="SM00220">
    <property type="entry name" value="S_TKc"/>
    <property type="match status" value="1"/>
</dbReference>
<evidence type="ECO:0000259" key="5">
    <source>
        <dbReference type="PROSITE" id="PS50011"/>
    </source>
</evidence>
<dbReference type="PROSITE" id="PS50011">
    <property type="entry name" value="PROTEIN_KINASE_DOM"/>
    <property type="match status" value="1"/>
</dbReference>
<dbReference type="GO" id="GO:0035556">
    <property type="term" value="P:intracellular signal transduction"/>
    <property type="evidence" value="ECO:0007669"/>
    <property type="project" value="TreeGrafter"/>
</dbReference>
<dbReference type="PANTHER" id="PTHR22968">
    <property type="entry name" value="PROTEIN KINASE C, MU"/>
    <property type="match status" value="1"/>
</dbReference>
<dbReference type="PROSITE" id="PS00107">
    <property type="entry name" value="PROTEIN_KINASE_ATP"/>
    <property type="match status" value="1"/>
</dbReference>
<dbReference type="InterPro" id="IPR017441">
    <property type="entry name" value="Protein_kinase_ATP_BS"/>
</dbReference>
<proteinExistence type="predicted"/>
<dbReference type="Proteomes" id="UP000324632">
    <property type="component" value="Chromosome 3"/>
</dbReference>
<keyword evidence="1 3" id="KW-0547">Nucleotide-binding</keyword>
<gene>
    <name evidence="6" type="ORF">E1301_Tti015636</name>
</gene>
<feature type="domain" description="PH" evidence="4">
    <location>
        <begin position="75"/>
        <end position="175"/>
    </location>
</feature>
<evidence type="ECO:0000259" key="4">
    <source>
        <dbReference type="PROSITE" id="PS50003"/>
    </source>
</evidence>
<dbReference type="GO" id="GO:0005524">
    <property type="term" value="F:ATP binding"/>
    <property type="evidence" value="ECO:0007669"/>
    <property type="project" value="UniProtKB-UniRule"/>
</dbReference>
<dbReference type="GO" id="GO:0004697">
    <property type="term" value="F:diacylglycerol-dependent serine/threonine kinase activity"/>
    <property type="evidence" value="ECO:0007669"/>
    <property type="project" value="UniProtKB-EC"/>
</dbReference>
<dbReference type="InterPro" id="IPR000719">
    <property type="entry name" value="Prot_kinase_dom"/>
</dbReference>
<dbReference type="InterPro" id="IPR011009">
    <property type="entry name" value="Kinase-like_dom_sf"/>
</dbReference>
<sequence>MLSSLFTEPEVPNKESELDVAVVSVNSLYEELRYKEPPPEEQKPLQPPATPCFSSNIPLMRVYQSVKHCKRRSSGVLMKGWLMHHTSTDALRKRHYWELDGKNIILYPEENSNKYYKEIPLSEVLHVRGLDQRTVPVLPDNGEHSFELVTSSLVYCVFADQEGQCWESALKLALRPVQGTKLDTTDTTGQGQHNTETQDISEFYQIFSDEVLGSGQFGVVYSGTHRQSGRPVAIKVIDKARFPSKHEEQTKIEVTILQKLSHPGVINLEGMFETSQHTFVVMEKLHSDMLEMILSHENGRLTERNTRFLAMQVLEALRYLHMKNIAHCDLKPENVLLSSPDPFSQVKLCDFGFARIIGEKSFRRTVVGTPAYLAPEVIKKHGYNRSLDMWAAGVILYVSLSGTFPFNEDEDINQQITNASFMYPRQPWSLISLEAVNLINNLLQVVVRRRFSVGKAMGHPWFQNFQLWCDLREFEQRMGYRYVTHEAEAKHWRSHAKERGLSFPEHLAEMESEEKDELIAT</sequence>
<dbReference type="Gene3D" id="1.10.510.10">
    <property type="entry name" value="Transferase(Phosphotransferase) domain 1"/>
    <property type="match status" value="1"/>
</dbReference>
<comment type="caution">
    <text evidence="6">The sequence shown here is derived from an EMBL/GenBank/DDBJ whole genome shotgun (WGS) entry which is preliminary data.</text>
</comment>
<evidence type="ECO:0000313" key="6">
    <source>
        <dbReference type="EMBL" id="KAA0722964.1"/>
    </source>
</evidence>
<dbReference type="EMBL" id="SOYY01000003">
    <property type="protein sequence ID" value="KAA0722964.1"/>
    <property type="molecule type" value="Genomic_DNA"/>
</dbReference>
<dbReference type="PANTHER" id="PTHR22968:SF25">
    <property type="entry name" value="PROTEIN KINASE C"/>
    <property type="match status" value="1"/>
</dbReference>
<keyword evidence="7" id="KW-1185">Reference proteome</keyword>
<reference evidence="6 7" key="1">
    <citation type="journal article" date="2019" name="Mol. Ecol. Resour.">
        <title>Chromosome-level genome assembly of Triplophysa tibetana, a fish adapted to the harsh high-altitude environment of the Tibetan Plateau.</title>
        <authorList>
            <person name="Yang X."/>
            <person name="Liu H."/>
            <person name="Ma Z."/>
            <person name="Zou Y."/>
            <person name="Zou M."/>
            <person name="Mao Y."/>
            <person name="Li X."/>
            <person name="Wang H."/>
            <person name="Chen T."/>
            <person name="Wang W."/>
            <person name="Yang R."/>
        </authorList>
    </citation>
    <scope>NUCLEOTIDE SEQUENCE [LARGE SCALE GENOMIC DNA]</scope>
    <source>
        <strain evidence="6">TTIB1903HZAU</strain>
        <tissue evidence="6">Muscle</tissue>
    </source>
</reference>
<protein>
    <submittedName>
        <fullName evidence="6">Serine/threonine-protein kinase D3</fullName>
    </submittedName>
</protein>
<accession>A0A5A9PKT9</accession>
<dbReference type="GO" id="GO:0005829">
    <property type="term" value="C:cytosol"/>
    <property type="evidence" value="ECO:0007669"/>
    <property type="project" value="TreeGrafter"/>
</dbReference>
<dbReference type="GO" id="GO:0008270">
    <property type="term" value="F:zinc ion binding"/>
    <property type="evidence" value="ECO:0007669"/>
    <property type="project" value="UniProtKB-KW"/>
</dbReference>
<dbReference type="PROSITE" id="PS50003">
    <property type="entry name" value="PH_DOMAIN"/>
    <property type="match status" value="1"/>
</dbReference>
<feature type="binding site" evidence="3">
    <location>
        <position position="235"/>
    </location>
    <ligand>
        <name>ATP</name>
        <dbReference type="ChEBI" id="CHEBI:30616"/>
    </ligand>
</feature>
<dbReference type="FunFam" id="2.30.29.30:FF:000562">
    <property type="entry name" value="Protein kinase D4"/>
    <property type="match status" value="1"/>
</dbReference>
<evidence type="ECO:0000256" key="1">
    <source>
        <dbReference type="ARBA" id="ARBA00022741"/>
    </source>
</evidence>
<dbReference type="InterPro" id="IPR011993">
    <property type="entry name" value="PH-like_dom_sf"/>
</dbReference>
<dbReference type="SUPFAM" id="SSF50729">
    <property type="entry name" value="PH domain-like"/>
    <property type="match status" value="1"/>
</dbReference>
<name>A0A5A9PKT9_9TELE</name>
<dbReference type="AlphaFoldDB" id="A0A5A9PKT9"/>
<dbReference type="SMART" id="SM00233">
    <property type="entry name" value="PH"/>
    <property type="match status" value="1"/>
</dbReference>
<dbReference type="Pfam" id="PF00069">
    <property type="entry name" value="Pkinase"/>
    <property type="match status" value="1"/>
</dbReference>
<evidence type="ECO:0000313" key="7">
    <source>
        <dbReference type="Proteomes" id="UP000324632"/>
    </source>
</evidence>
<keyword evidence="6" id="KW-0418">Kinase</keyword>
<dbReference type="PROSITE" id="PS00108">
    <property type="entry name" value="PROTEIN_KINASE_ST"/>
    <property type="match status" value="1"/>
</dbReference>
<dbReference type="Pfam" id="PF00169">
    <property type="entry name" value="PH"/>
    <property type="match status" value="1"/>
</dbReference>
<evidence type="ECO:0000256" key="2">
    <source>
        <dbReference type="ARBA" id="ARBA00022840"/>
    </source>
</evidence>
<dbReference type="InterPro" id="IPR008271">
    <property type="entry name" value="Ser/Thr_kinase_AS"/>
</dbReference>
<dbReference type="Gene3D" id="2.30.29.30">
    <property type="entry name" value="Pleckstrin-homology domain (PH domain)/Phosphotyrosine-binding domain (PTB)"/>
    <property type="match status" value="1"/>
</dbReference>